<dbReference type="OrthoDB" id="9812327at2"/>
<dbReference type="Gene3D" id="3.90.550.10">
    <property type="entry name" value="Spore Coat Polysaccharide Biosynthesis Protein SpsA, Chain A"/>
    <property type="match status" value="1"/>
</dbReference>
<dbReference type="AlphaFoldDB" id="A0A480AE66"/>
<gene>
    <name evidence="2" type="ORF">NIES80_11530</name>
</gene>
<dbReference type="GO" id="GO:0016758">
    <property type="term" value="F:hexosyltransferase activity"/>
    <property type="evidence" value="ECO:0007669"/>
    <property type="project" value="UniProtKB-ARBA"/>
</dbReference>
<dbReference type="RefSeq" id="WP_137907183.1">
    <property type="nucleotide sequence ID" value="NZ_BJCF01000008.1"/>
</dbReference>
<dbReference type="PANTHER" id="PTHR22916">
    <property type="entry name" value="GLYCOSYLTRANSFERASE"/>
    <property type="match status" value="1"/>
</dbReference>
<accession>A0A480AE66</accession>
<dbReference type="Pfam" id="PF00535">
    <property type="entry name" value="Glycos_transf_2"/>
    <property type="match status" value="1"/>
</dbReference>
<dbReference type="InterPro" id="IPR001173">
    <property type="entry name" value="Glyco_trans_2-like"/>
</dbReference>
<comment type="caution">
    <text evidence="2">The sequence shown here is derived from an EMBL/GenBank/DDBJ whole genome shotgun (WGS) entry which is preliminary data.</text>
</comment>
<reference evidence="3" key="1">
    <citation type="submission" date="2019-02" db="EMBL/GenBank/DDBJ databases">
        <title>Draft genome sequence of Dolichospermum planctonicum NIES-80.</title>
        <authorList>
            <person name="Yamaguchi H."/>
            <person name="Suzuki S."/>
            <person name="Kawachi M."/>
        </authorList>
    </citation>
    <scope>NUCLEOTIDE SEQUENCE [LARGE SCALE GENOMIC DNA]</scope>
    <source>
        <strain evidence="3">NIES-80</strain>
    </source>
</reference>
<dbReference type="CDD" id="cd00761">
    <property type="entry name" value="Glyco_tranf_GTA_type"/>
    <property type="match status" value="1"/>
</dbReference>
<dbReference type="SUPFAM" id="SSF53448">
    <property type="entry name" value="Nucleotide-diphospho-sugar transferases"/>
    <property type="match status" value="1"/>
</dbReference>
<organism evidence="2 3">
    <name type="scientific">Dolichospermum planctonicum</name>
    <dbReference type="NCBI Taxonomy" id="136072"/>
    <lineage>
        <taxon>Bacteria</taxon>
        <taxon>Bacillati</taxon>
        <taxon>Cyanobacteriota</taxon>
        <taxon>Cyanophyceae</taxon>
        <taxon>Nostocales</taxon>
        <taxon>Aphanizomenonaceae</taxon>
        <taxon>Dolichospermum</taxon>
    </lineage>
</organism>
<dbReference type="EMBL" id="BJCF01000008">
    <property type="protein sequence ID" value="GCL41458.1"/>
    <property type="molecule type" value="Genomic_DNA"/>
</dbReference>
<evidence type="ECO:0000313" key="2">
    <source>
        <dbReference type="EMBL" id="GCL41458.1"/>
    </source>
</evidence>
<feature type="domain" description="Glycosyltransferase 2-like" evidence="1">
    <location>
        <begin position="6"/>
        <end position="145"/>
    </location>
</feature>
<name>A0A480AE66_9CYAN</name>
<dbReference type="InterPro" id="IPR029044">
    <property type="entry name" value="Nucleotide-diphossugar_trans"/>
</dbReference>
<evidence type="ECO:0000313" key="3">
    <source>
        <dbReference type="Proteomes" id="UP000299367"/>
    </source>
</evidence>
<keyword evidence="2" id="KW-0808">Transferase</keyword>
<dbReference type="Proteomes" id="UP000299367">
    <property type="component" value="Unassembled WGS sequence"/>
</dbReference>
<evidence type="ECO:0000259" key="1">
    <source>
        <dbReference type="Pfam" id="PF00535"/>
    </source>
</evidence>
<dbReference type="PANTHER" id="PTHR22916:SF3">
    <property type="entry name" value="UDP-GLCNAC:BETAGAL BETA-1,3-N-ACETYLGLUCOSAMINYLTRANSFERASE-LIKE PROTEIN 1"/>
    <property type="match status" value="1"/>
</dbReference>
<proteinExistence type="predicted"/>
<protein>
    <submittedName>
        <fullName evidence="2">Glycosyl transferase family protein</fullName>
    </submittedName>
</protein>
<sequence>MQSSISVCIPTYQRPKFLQEALYSVFAQTLQPIEIVIGDDSHDNITENLVLDIKNKCKIPISYTRHSPSLGQAGNINFIYEIAKGDKIVLLHDDDLLLPNSLEDLNSCWDIHPNLVAAYGKQYFISEEGTIDHNLSSKLNQFYFRTSDKSGLQKSSIEAALLHQFPNDCFMILASAAKAIKWRSYEEVGNGGEFDFSLRLGFAYSNFFFLDKHTAKYRMTKNSMSSNINDDSTAQSFHIILNTDFPEELSCSKDYELKKEASTAIIQLINVGNKKQALDIYFSQYYPLSKRLSLGGIRRLMKLFLPPAIAKLI</sequence>